<accession>A0A1L3NJI0</accession>
<dbReference type="EMBL" id="CP013243">
    <property type="protein sequence ID" value="APH16211.1"/>
    <property type="molecule type" value="Genomic_DNA"/>
</dbReference>
<gene>
    <name evidence="1" type="ORF">NPD5_3883</name>
</gene>
<dbReference type="Proteomes" id="UP000182204">
    <property type="component" value="Chromosome"/>
</dbReference>
<dbReference type="RefSeq" id="WP_155119565.1">
    <property type="nucleotide sequence ID" value="NZ_CP013243.1"/>
</dbReference>
<protein>
    <submittedName>
        <fullName evidence="1">Uncharacterized protein</fullName>
    </submittedName>
</protein>
<proteinExistence type="predicted"/>
<evidence type="ECO:0000313" key="2">
    <source>
        <dbReference type="Proteomes" id="UP000182204"/>
    </source>
</evidence>
<reference evidence="1 2" key="1">
    <citation type="submission" date="2015-11" db="EMBL/GenBank/DDBJ databases">
        <authorList>
            <person name="Hill K.K."/>
            <person name="Shirey T.B."/>
            <person name="Raphael B."/>
            <person name="Daligault H.E."/>
            <person name="Davenport K.W."/>
            <person name="Bruce D.C."/>
            <person name="Foley B.T."/>
            <person name="Johnson S.L."/>
        </authorList>
    </citation>
    <scope>NUCLEOTIDE SEQUENCE [LARGE SCALE GENOMIC DNA]</scope>
    <source>
        <strain evidence="1 2">CDC_1632</strain>
    </source>
</reference>
<sequence>MIEKYLKFLLKNHIETKEYREGIEEEKRKKRERTTTVGILLGINKQIAF</sequence>
<dbReference type="AlphaFoldDB" id="A0A1L3NJI0"/>
<name>A0A1L3NJI0_CLOSG</name>
<organism evidence="1 2">
    <name type="scientific">Clostridium sporogenes</name>
    <dbReference type="NCBI Taxonomy" id="1509"/>
    <lineage>
        <taxon>Bacteria</taxon>
        <taxon>Bacillati</taxon>
        <taxon>Bacillota</taxon>
        <taxon>Clostridia</taxon>
        <taxon>Eubacteriales</taxon>
        <taxon>Clostridiaceae</taxon>
        <taxon>Clostridium</taxon>
    </lineage>
</organism>
<evidence type="ECO:0000313" key="1">
    <source>
        <dbReference type="EMBL" id="APH16211.1"/>
    </source>
</evidence>